<proteinExistence type="predicted"/>
<evidence type="ECO:0000313" key="3">
    <source>
        <dbReference type="Proteomes" id="UP000806522"/>
    </source>
</evidence>
<accession>A0A9D5P695</accession>
<protein>
    <recommendedName>
        <fullName evidence="4">TonB-dependent Receptor Plug Domain</fullName>
    </recommendedName>
</protein>
<evidence type="ECO:0008006" key="4">
    <source>
        <dbReference type="Google" id="ProtNLM"/>
    </source>
</evidence>
<gene>
    <name evidence="2" type="ORF">E7101_11740</name>
</gene>
<dbReference type="EMBL" id="SUYC01000014">
    <property type="protein sequence ID" value="MBE6271603.1"/>
    <property type="molecule type" value="Genomic_DNA"/>
</dbReference>
<sequence length="416" mass="47146">MNRIISLIATILLAHNTFAAEFRTDRTWYLAGEQMTVSVTDQDALIAYAELCDTQGLAAGTTISIHNHKGTGTIELPANLHSGYYALSVYTRHSAQVSNQLVAIINPLHKSKDDNIEWLSSDSSWVEANGTAKMINKKGTDTRETEGHIIRARINNTYNGRTFNGEQIRPSLSIVGKQIHYFEGKMENDSTAVFYTYGIHGKQPLVLSAASLTGMSLPIEMISPFATLLPKELPHLIFHYKRSEVEERSLAMQRHQIAIAPAKRELQLGDYSDETAEDGVPMDYDPTVFGNQPDMTYNLDEYRQFLTIKEVLIEYVQCVRSKKSNGVTQLFVRKEDEQYNNYWPATVLIDGMPVIDIDRLLKYDARRIHYINIYGDMYTFGNGVNNGILSFITRSGRLTNYPTEPNTQYLVYEFPK</sequence>
<organism evidence="2 3">
    <name type="scientific">Xylanibacter ruminicola</name>
    <name type="common">Prevotella ruminicola</name>
    <dbReference type="NCBI Taxonomy" id="839"/>
    <lineage>
        <taxon>Bacteria</taxon>
        <taxon>Pseudomonadati</taxon>
        <taxon>Bacteroidota</taxon>
        <taxon>Bacteroidia</taxon>
        <taxon>Bacteroidales</taxon>
        <taxon>Prevotellaceae</taxon>
        <taxon>Xylanibacter</taxon>
    </lineage>
</organism>
<evidence type="ECO:0000256" key="1">
    <source>
        <dbReference type="SAM" id="SignalP"/>
    </source>
</evidence>
<feature type="chain" id="PRO_5039401597" description="TonB-dependent Receptor Plug Domain" evidence="1">
    <location>
        <begin position="20"/>
        <end position="416"/>
    </location>
</feature>
<keyword evidence="1" id="KW-0732">Signal</keyword>
<evidence type="ECO:0000313" key="2">
    <source>
        <dbReference type="EMBL" id="MBE6271603.1"/>
    </source>
</evidence>
<dbReference type="AlphaFoldDB" id="A0A9D5P695"/>
<reference evidence="2" key="1">
    <citation type="submission" date="2019-04" db="EMBL/GenBank/DDBJ databases">
        <title>Evolution of Biomass-Degrading Anaerobic Consortia Revealed by Metagenomics.</title>
        <authorList>
            <person name="Peng X."/>
        </authorList>
    </citation>
    <scope>NUCLEOTIDE SEQUENCE</scope>
    <source>
        <strain evidence="2">SIG140</strain>
    </source>
</reference>
<comment type="caution">
    <text evidence="2">The sequence shown here is derived from an EMBL/GenBank/DDBJ whole genome shotgun (WGS) entry which is preliminary data.</text>
</comment>
<feature type="signal peptide" evidence="1">
    <location>
        <begin position="1"/>
        <end position="19"/>
    </location>
</feature>
<name>A0A9D5P695_XYLRU</name>
<dbReference type="Proteomes" id="UP000806522">
    <property type="component" value="Unassembled WGS sequence"/>
</dbReference>